<name>A0A8J4V2E3_9MYCE</name>
<gene>
    <name evidence="3" type="ORF">CYY_010008</name>
</gene>
<evidence type="ECO:0000256" key="2">
    <source>
        <dbReference type="SAM" id="MobiDB-lite"/>
    </source>
</evidence>
<reference evidence="3" key="1">
    <citation type="submission" date="2020-01" db="EMBL/GenBank/DDBJ databases">
        <title>Development of genomics and gene disruption for Polysphondylium violaceum indicates a role for the polyketide synthase stlB in stalk morphogenesis.</title>
        <authorList>
            <person name="Narita B."/>
            <person name="Kawabe Y."/>
            <person name="Kin K."/>
            <person name="Saito T."/>
            <person name="Gibbs R."/>
            <person name="Kuspa A."/>
            <person name="Muzny D."/>
            <person name="Queller D."/>
            <person name="Richards S."/>
            <person name="Strassman J."/>
            <person name="Sucgang R."/>
            <person name="Worley K."/>
            <person name="Schaap P."/>
        </authorList>
    </citation>
    <scope>NUCLEOTIDE SEQUENCE</scope>
    <source>
        <strain evidence="3">QSvi11</strain>
    </source>
</reference>
<feature type="region of interest" description="Disordered" evidence="2">
    <location>
        <begin position="346"/>
        <end position="367"/>
    </location>
</feature>
<keyword evidence="1" id="KW-0175">Coiled coil</keyword>
<organism evidence="3 4">
    <name type="scientific">Polysphondylium violaceum</name>
    <dbReference type="NCBI Taxonomy" id="133409"/>
    <lineage>
        <taxon>Eukaryota</taxon>
        <taxon>Amoebozoa</taxon>
        <taxon>Evosea</taxon>
        <taxon>Eumycetozoa</taxon>
        <taxon>Dictyostelia</taxon>
        <taxon>Dictyosteliales</taxon>
        <taxon>Dictyosteliaceae</taxon>
        <taxon>Polysphondylium</taxon>
    </lineage>
</organism>
<proteinExistence type="predicted"/>
<dbReference type="AlphaFoldDB" id="A0A8J4V2E3"/>
<dbReference type="EMBL" id="AJWJ01000883">
    <property type="protein sequence ID" value="KAF2068669.1"/>
    <property type="molecule type" value="Genomic_DNA"/>
</dbReference>
<evidence type="ECO:0000313" key="3">
    <source>
        <dbReference type="EMBL" id="KAF2068669.1"/>
    </source>
</evidence>
<feature type="coiled-coil region" evidence="1">
    <location>
        <begin position="228"/>
        <end position="261"/>
    </location>
</feature>
<keyword evidence="4" id="KW-1185">Reference proteome</keyword>
<protein>
    <submittedName>
        <fullName evidence="3">Uncharacterized protein</fullName>
    </submittedName>
</protein>
<accession>A0A8J4V2E3</accession>
<sequence>MSKESMVDNFTNSSNHNSNDIIDNNINNNNLNDKYEPIFKIIASVKQKNEIIESLSESLLERIKNLQQRISSWKFPPLYISNQSLYGEFEKPSATLDQIYQFTEKSDSQSSQLSLKDFFEKTIQEFKLERVELLSQLCEVKNQYAIEILDLRDQILKYKNDFNGLEIYSNSLYRSKTNLEIQLSNRESEIQELKQNFYENQKIVNDLSSQLDTMKLKDSQTQILVSENIELKSKLEEMEYKNDQQEKLDQAAKDLEKEESIEKDFLKNYDEYDSKLEFQSSSQKSNCEKESSDSLFYFLNFEKEIPMLDETNISIFDGKKSIDNSKSQLFKTPLMNEKRDLQMELKNSNNSQREKDSVQEQNITEIDQQQKIFTSNLTSSTDSTY</sequence>
<dbReference type="Proteomes" id="UP000695562">
    <property type="component" value="Unassembled WGS sequence"/>
</dbReference>
<comment type="caution">
    <text evidence="3">The sequence shown here is derived from an EMBL/GenBank/DDBJ whole genome shotgun (WGS) entry which is preliminary data.</text>
</comment>
<evidence type="ECO:0000313" key="4">
    <source>
        <dbReference type="Proteomes" id="UP000695562"/>
    </source>
</evidence>
<evidence type="ECO:0000256" key="1">
    <source>
        <dbReference type="SAM" id="Coils"/>
    </source>
</evidence>